<keyword evidence="2" id="KW-1185">Reference proteome</keyword>
<dbReference type="RefSeq" id="XP_040706351.1">
    <property type="nucleotide sequence ID" value="XM_040850312.1"/>
</dbReference>
<evidence type="ECO:0000313" key="2">
    <source>
        <dbReference type="Proteomes" id="UP000184356"/>
    </source>
</evidence>
<dbReference type="AlphaFoldDB" id="A0A1L9TT48"/>
<proteinExistence type="predicted"/>
<protein>
    <submittedName>
        <fullName evidence="1">Uncharacterized protein</fullName>
    </submittedName>
</protein>
<evidence type="ECO:0000313" key="1">
    <source>
        <dbReference type="EMBL" id="OJJ62545.1"/>
    </source>
</evidence>
<accession>A0A1L9TT48</accession>
<sequence>MVQAFTSFFCYSHNLGLSSTSVFLPFPFPRFLLRLPSLEAASRHHRSSFLFLLFPFSTEQSSCLPCILPSSSLSRSPSALGLLFISPASSCLRLSLLLSSTPSSHRLLAIPHPSPFELATDLSSLASFRTLLLCYTHLEGSSLLLTFVHRPHYHPLLCYSSLHSS</sequence>
<gene>
    <name evidence="1" type="ORF">ASPSYDRAFT_655073</name>
</gene>
<organism evidence="1 2">
    <name type="scientific">Aspergillus sydowii CBS 593.65</name>
    <dbReference type="NCBI Taxonomy" id="1036612"/>
    <lineage>
        <taxon>Eukaryota</taxon>
        <taxon>Fungi</taxon>
        <taxon>Dikarya</taxon>
        <taxon>Ascomycota</taxon>
        <taxon>Pezizomycotina</taxon>
        <taxon>Eurotiomycetes</taxon>
        <taxon>Eurotiomycetidae</taxon>
        <taxon>Eurotiales</taxon>
        <taxon>Aspergillaceae</taxon>
        <taxon>Aspergillus</taxon>
        <taxon>Aspergillus subgen. Nidulantes</taxon>
    </lineage>
</organism>
<dbReference type="Proteomes" id="UP000184356">
    <property type="component" value="Unassembled WGS sequence"/>
</dbReference>
<dbReference type="EMBL" id="KV878583">
    <property type="protein sequence ID" value="OJJ62545.1"/>
    <property type="molecule type" value="Genomic_DNA"/>
</dbReference>
<reference evidence="2" key="1">
    <citation type="journal article" date="2017" name="Genome Biol.">
        <title>Comparative genomics reveals high biological diversity and specific adaptations in the industrially and medically important fungal genus Aspergillus.</title>
        <authorList>
            <person name="de Vries R.P."/>
            <person name="Riley R."/>
            <person name="Wiebenga A."/>
            <person name="Aguilar-Osorio G."/>
            <person name="Amillis S."/>
            <person name="Uchima C.A."/>
            <person name="Anderluh G."/>
            <person name="Asadollahi M."/>
            <person name="Askin M."/>
            <person name="Barry K."/>
            <person name="Battaglia E."/>
            <person name="Bayram O."/>
            <person name="Benocci T."/>
            <person name="Braus-Stromeyer S.A."/>
            <person name="Caldana C."/>
            <person name="Canovas D."/>
            <person name="Cerqueira G.C."/>
            <person name="Chen F."/>
            <person name="Chen W."/>
            <person name="Choi C."/>
            <person name="Clum A."/>
            <person name="Dos Santos R.A."/>
            <person name="Damasio A.R."/>
            <person name="Diallinas G."/>
            <person name="Emri T."/>
            <person name="Fekete E."/>
            <person name="Flipphi M."/>
            <person name="Freyberg S."/>
            <person name="Gallo A."/>
            <person name="Gournas C."/>
            <person name="Habgood R."/>
            <person name="Hainaut M."/>
            <person name="Harispe M.L."/>
            <person name="Henrissat B."/>
            <person name="Hilden K.S."/>
            <person name="Hope R."/>
            <person name="Hossain A."/>
            <person name="Karabika E."/>
            <person name="Karaffa L."/>
            <person name="Karanyi Z."/>
            <person name="Krasevec N."/>
            <person name="Kuo A."/>
            <person name="Kusch H."/>
            <person name="LaButti K."/>
            <person name="Lagendijk E.L."/>
            <person name="Lapidus A."/>
            <person name="Levasseur A."/>
            <person name="Lindquist E."/>
            <person name="Lipzen A."/>
            <person name="Logrieco A.F."/>
            <person name="MacCabe A."/>
            <person name="Maekelae M.R."/>
            <person name="Malavazi I."/>
            <person name="Melin P."/>
            <person name="Meyer V."/>
            <person name="Mielnichuk N."/>
            <person name="Miskei M."/>
            <person name="Molnar A.P."/>
            <person name="Mule G."/>
            <person name="Ngan C.Y."/>
            <person name="Orejas M."/>
            <person name="Orosz E."/>
            <person name="Ouedraogo J.P."/>
            <person name="Overkamp K.M."/>
            <person name="Park H.-S."/>
            <person name="Perrone G."/>
            <person name="Piumi F."/>
            <person name="Punt P.J."/>
            <person name="Ram A.F."/>
            <person name="Ramon A."/>
            <person name="Rauscher S."/>
            <person name="Record E."/>
            <person name="Riano-Pachon D.M."/>
            <person name="Robert V."/>
            <person name="Roehrig J."/>
            <person name="Ruller R."/>
            <person name="Salamov A."/>
            <person name="Salih N.S."/>
            <person name="Samson R.A."/>
            <person name="Sandor E."/>
            <person name="Sanguinetti M."/>
            <person name="Schuetze T."/>
            <person name="Sepcic K."/>
            <person name="Shelest E."/>
            <person name="Sherlock G."/>
            <person name="Sophianopoulou V."/>
            <person name="Squina F.M."/>
            <person name="Sun H."/>
            <person name="Susca A."/>
            <person name="Todd R.B."/>
            <person name="Tsang A."/>
            <person name="Unkles S.E."/>
            <person name="van de Wiele N."/>
            <person name="van Rossen-Uffink D."/>
            <person name="Oliveira J.V."/>
            <person name="Vesth T.C."/>
            <person name="Visser J."/>
            <person name="Yu J.-H."/>
            <person name="Zhou M."/>
            <person name="Andersen M.R."/>
            <person name="Archer D.B."/>
            <person name="Baker S.E."/>
            <person name="Benoit I."/>
            <person name="Brakhage A.A."/>
            <person name="Braus G.H."/>
            <person name="Fischer R."/>
            <person name="Frisvad J.C."/>
            <person name="Goldman G.H."/>
            <person name="Houbraken J."/>
            <person name="Oakley B."/>
            <person name="Pocsi I."/>
            <person name="Scazzocchio C."/>
            <person name="Seiboth B."/>
            <person name="vanKuyk P.A."/>
            <person name="Wortman J."/>
            <person name="Dyer P.S."/>
            <person name="Grigoriev I.V."/>
        </authorList>
    </citation>
    <scope>NUCLEOTIDE SEQUENCE [LARGE SCALE GENOMIC DNA]</scope>
    <source>
        <strain evidence="2">CBS 593.65</strain>
    </source>
</reference>
<name>A0A1L9TT48_9EURO</name>
<dbReference type="VEuPathDB" id="FungiDB:ASPSYDRAFT_655073"/>
<dbReference type="GeneID" id="63766385"/>